<evidence type="ECO:0000313" key="2">
    <source>
        <dbReference type="EMBL" id="MDO5970594.1"/>
    </source>
</evidence>
<reference evidence="2" key="1">
    <citation type="submission" date="2023-07" db="EMBL/GenBank/DDBJ databases">
        <title>Two novel species in the genus Flavivirga.</title>
        <authorList>
            <person name="Kwon K."/>
        </authorList>
    </citation>
    <scope>NUCLEOTIDE SEQUENCE</scope>
    <source>
        <strain evidence="2">KCTC 52353</strain>
    </source>
</reference>
<dbReference type="RefSeq" id="WP_303278285.1">
    <property type="nucleotide sequence ID" value="NZ_JAUOEK010000120.1"/>
</dbReference>
<dbReference type="Proteomes" id="UP001176883">
    <property type="component" value="Unassembled WGS sequence"/>
</dbReference>
<dbReference type="InterPro" id="IPR050570">
    <property type="entry name" value="Cell_wall_metabolism_enzyme"/>
</dbReference>
<dbReference type="PANTHER" id="PTHR21666:SF270">
    <property type="entry name" value="MUREIN HYDROLASE ACTIVATOR ENVC"/>
    <property type="match status" value="1"/>
</dbReference>
<comment type="caution">
    <text evidence="2">The sequence shown here is derived from an EMBL/GenBank/DDBJ whole genome shotgun (WGS) entry which is preliminary data.</text>
</comment>
<dbReference type="InterPro" id="IPR011055">
    <property type="entry name" value="Dup_hybrid_motif"/>
</dbReference>
<dbReference type="CDD" id="cd12797">
    <property type="entry name" value="M23_peptidase"/>
    <property type="match status" value="1"/>
</dbReference>
<evidence type="ECO:0000259" key="1">
    <source>
        <dbReference type="Pfam" id="PF01551"/>
    </source>
</evidence>
<protein>
    <submittedName>
        <fullName evidence="2">Peptidoglycan DD-metalloendopeptidase family protein</fullName>
    </submittedName>
</protein>
<accession>A0ABT8WBR7</accession>
<sequence>MHSNEFSKFLNSINSEPFRVLDANIPSSKYVSIDLSESNQTLNSIDMSSSVKLGTYIDSHIKEHGGLVAYGGYLEVRNIYKRSDHFKSQSQEGRNIHLGVDLWSNAETPIYTPLDATVHSFNNNSNYGDYGPTIILKHIISEVVFYTLYGHLSMASIKNLKIGKPFKQGDKIGELGDASVNGDYPPHLHFQIIKDIQKFIGDYPGVCSKEDSGFYVNNCPNPDVLLKFKI</sequence>
<proteinExistence type="predicted"/>
<dbReference type="EMBL" id="JAUOEK010000120">
    <property type="protein sequence ID" value="MDO5970594.1"/>
    <property type="molecule type" value="Genomic_DNA"/>
</dbReference>
<keyword evidence="3" id="KW-1185">Reference proteome</keyword>
<feature type="domain" description="M23ase beta-sheet core" evidence="1">
    <location>
        <begin position="96"/>
        <end position="195"/>
    </location>
</feature>
<name>A0ABT8WBR7_9FLAO</name>
<gene>
    <name evidence="2" type="ORF">Q4Q35_12325</name>
</gene>
<dbReference type="Gene3D" id="2.70.70.10">
    <property type="entry name" value="Glucose Permease (Domain IIA)"/>
    <property type="match status" value="1"/>
</dbReference>
<dbReference type="PANTHER" id="PTHR21666">
    <property type="entry name" value="PEPTIDASE-RELATED"/>
    <property type="match status" value="1"/>
</dbReference>
<organism evidence="2 3">
    <name type="scientific">Flavivirga aquimarina</name>
    <dbReference type="NCBI Taxonomy" id="2027862"/>
    <lineage>
        <taxon>Bacteria</taxon>
        <taxon>Pseudomonadati</taxon>
        <taxon>Bacteroidota</taxon>
        <taxon>Flavobacteriia</taxon>
        <taxon>Flavobacteriales</taxon>
        <taxon>Flavobacteriaceae</taxon>
        <taxon>Flavivirga</taxon>
    </lineage>
</organism>
<dbReference type="Pfam" id="PF01551">
    <property type="entry name" value="Peptidase_M23"/>
    <property type="match status" value="1"/>
</dbReference>
<dbReference type="SUPFAM" id="SSF51261">
    <property type="entry name" value="Duplicated hybrid motif"/>
    <property type="match status" value="1"/>
</dbReference>
<evidence type="ECO:0000313" key="3">
    <source>
        <dbReference type="Proteomes" id="UP001176883"/>
    </source>
</evidence>
<dbReference type="InterPro" id="IPR016047">
    <property type="entry name" value="M23ase_b-sheet_dom"/>
</dbReference>